<feature type="region of interest" description="Disordered" evidence="8">
    <location>
        <begin position="1"/>
        <end position="90"/>
    </location>
</feature>
<comment type="subcellular location">
    <subcellularLocation>
        <location evidence="1">Nucleus</location>
    </subcellularLocation>
</comment>
<dbReference type="Pfam" id="PF00096">
    <property type="entry name" value="zf-C2H2"/>
    <property type="match status" value="1"/>
</dbReference>
<evidence type="ECO:0000313" key="11">
    <source>
        <dbReference type="Proteomes" id="UP000800094"/>
    </source>
</evidence>
<dbReference type="SUPFAM" id="SSF57667">
    <property type="entry name" value="beta-beta-alpha zinc fingers"/>
    <property type="match status" value="1"/>
</dbReference>
<name>A0A6A6J006_9PLEO</name>
<dbReference type="GO" id="GO:0005634">
    <property type="term" value="C:nucleus"/>
    <property type="evidence" value="ECO:0007669"/>
    <property type="project" value="UniProtKB-SubCell"/>
</dbReference>
<organism evidence="10 11">
    <name type="scientific">Trematosphaeria pertusa</name>
    <dbReference type="NCBI Taxonomy" id="390896"/>
    <lineage>
        <taxon>Eukaryota</taxon>
        <taxon>Fungi</taxon>
        <taxon>Dikarya</taxon>
        <taxon>Ascomycota</taxon>
        <taxon>Pezizomycotina</taxon>
        <taxon>Dothideomycetes</taxon>
        <taxon>Pleosporomycetidae</taxon>
        <taxon>Pleosporales</taxon>
        <taxon>Massarineae</taxon>
        <taxon>Trematosphaeriaceae</taxon>
        <taxon>Trematosphaeria</taxon>
    </lineage>
</organism>
<dbReference type="RefSeq" id="XP_033690496.1">
    <property type="nucleotide sequence ID" value="XM_033831324.1"/>
</dbReference>
<dbReference type="PANTHER" id="PTHR45718:SF4">
    <property type="entry name" value="TRANSCRIPTIONAL ACTIVATOR CUBITUS INTERRUPTUS"/>
    <property type="match status" value="1"/>
</dbReference>
<keyword evidence="6" id="KW-0539">Nucleus</keyword>
<evidence type="ECO:0000313" key="10">
    <source>
        <dbReference type="EMBL" id="KAF2255492.1"/>
    </source>
</evidence>
<dbReference type="FunFam" id="3.30.160.60:FF:000201">
    <property type="entry name" value="C2H2 finger domain protein (Gli3)"/>
    <property type="match status" value="1"/>
</dbReference>
<dbReference type="Proteomes" id="UP000800094">
    <property type="component" value="Unassembled WGS sequence"/>
</dbReference>
<dbReference type="EMBL" id="ML987189">
    <property type="protein sequence ID" value="KAF2255492.1"/>
    <property type="molecule type" value="Genomic_DNA"/>
</dbReference>
<evidence type="ECO:0000256" key="6">
    <source>
        <dbReference type="ARBA" id="ARBA00023242"/>
    </source>
</evidence>
<dbReference type="PROSITE" id="PS50157">
    <property type="entry name" value="ZINC_FINGER_C2H2_2"/>
    <property type="match status" value="1"/>
</dbReference>
<proteinExistence type="predicted"/>
<dbReference type="Gene3D" id="3.30.160.60">
    <property type="entry name" value="Classic Zinc Finger"/>
    <property type="match status" value="3"/>
</dbReference>
<sequence>MDSPNSDLSDYASDDFPDDVKMRRLSIEHTPDHEPAARPSKRLRLHNRAPSDPPATNMPPTDDFGDISEDTDGSVPASPHHPGMSADDDYGQDQVSVCKWEGCEAGDLENMDNLVEHLHEDHIGTRQKKYSCEWSDCSRKGIPHASGYALRAHMRSHTREKPFYCTLPECDRSFTRSDALAKHMRTVHETEALRPSDPVPKHHSSNPSNKFQRIKLVLSEAKRHAEKGSAPASPSSHPPNSATAPLSADAEYAHNNVVYMQDLASPSAPTMVQFPPDVAFTPHELALPAPDLFRLLRRQLHWATQEGERLRAEAEALEKKRKEEWAAKELLMENIMEAELATTRRKRIDAGLAHEPEHMALLAKDVAPSKKLNIEPKAGKMPWWREEAWLNRHAEIKEPAGGALLLELRPGDLEREALAVSEAV</sequence>
<feature type="region of interest" description="Disordered" evidence="8">
    <location>
        <begin position="187"/>
        <end position="245"/>
    </location>
</feature>
<dbReference type="InterPro" id="IPR056436">
    <property type="entry name" value="Znf-C2H2_ZIC1-5/GLI1-3-like"/>
</dbReference>
<dbReference type="InterPro" id="IPR043359">
    <property type="entry name" value="GLI-like"/>
</dbReference>
<dbReference type="FunFam" id="3.30.160.60:FF:000031">
    <property type="entry name" value="GLI family zinc finger 3"/>
    <property type="match status" value="1"/>
</dbReference>
<accession>A0A6A6J006</accession>
<evidence type="ECO:0000256" key="3">
    <source>
        <dbReference type="ARBA" id="ARBA00022737"/>
    </source>
</evidence>
<evidence type="ECO:0000256" key="4">
    <source>
        <dbReference type="ARBA" id="ARBA00022771"/>
    </source>
</evidence>
<reference evidence="10" key="1">
    <citation type="journal article" date="2020" name="Stud. Mycol.">
        <title>101 Dothideomycetes genomes: a test case for predicting lifestyles and emergence of pathogens.</title>
        <authorList>
            <person name="Haridas S."/>
            <person name="Albert R."/>
            <person name="Binder M."/>
            <person name="Bloem J."/>
            <person name="Labutti K."/>
            <person name="Salamov A."/>
            <person name="Andreopoulos B."/>
            <person name="Baker S."/>
            <person name="Barry K."/>
            <person name="Bills G."/>
            <person name="Bluhm B."/>
            <person name="Cannon C."/>
            <person name="Castanera R."/>
            <person name="Culley D."/>
            <person name="Daum C."/>
            <person name="Ezra D."/>
            <person name="Gonzalez J."/>
            <person name="Henrissat B."/>
            <person name="Kuo A."/>
            <person name="Liang C."/>
            <person name="Lipzen A."/>
            <person name="Lutzoni F."/>
            <person name="Magnuson J."/>
            <person name="Mondo S."/>
            <person name="Nolan M."/>
            <person name="Ohm R."/>
            <person name="Pangilinan J."/>
            <person name="Park H.-J."/>
            <person name="Ramirez L."/>
            <person name="Alfaro M."/>
            <person name="Sun H."/>
            <person name="Tritt A."/>
            <person name="Yoshinaga Y."/>
            <person name="Zwiers L.-H."/>
            <person name="Turgeon B."/>
            <person name="Goodwin S."/>
            <person name="Spatafora J."/>
            <person name="Crous P."/>
            <person name="Grigoriev I."/>
        </authorList>
    </citation>
    <scope>NUCLEOTIDE SEQUENCE</scope>
    <source>
        <strain evidence="10">CBS 122368</strain>
    </source>
</reference>
<evidence type="ECO:0000256" key="5">
    <source>
        <dbReference type="ARBA" id="ARBA00022833"/>
    </source>
</evidence>
<dbReference type="AlphaFoldDB" id="A0A6A6J006"/>
<feature type="compositionally biased region" description="Low complexity" evidence="8">
    <location>
        <begin position="229"/>
        <end position="245"/>
    </location>
</feature>
<keyword evidence="3" id="KW-0677">Repeat</keyword>
<dbReference type="GO" id="GO:0008270">
    <property type="term" value="F:zinc ion binding"/>
    <property type="evidence" value="ECO:0007669"/>
    <property type="project" value="UniProtKB-KW"/>
</dbReference>
<evidence type="ECO:0000256" key="1">
    <source>
        <dbReference type="ARBA" id="ARBA00004123"/>
    </source>
</evidence>
<dbReference type="Pfam" id="PF23561">
    <property type="entry name" value="zf-C2H2_15"/>
    <property type="match status" value="1"/>
</dbReference>
<evidence type="ECO:0000256" key="7">
    <source>
        <dbReference type="PROSITE-ProRule" id="PRU00042"/>
    </source>
</evidence>
<feature type="domain" description="C2H2-type" evidence="9">
    <location>
        <begin position="163"/>
        <end position="193"/>
    </location>
</feature>
<dbReference type="GO" id="GO:0000978">
    <property type="term" value="F:RNA polymerase II cis-regulatory region sequence-specific DNA binding"/>
    <property type="evidence" value="ECO:0007669"/>
    <property type="project" value="TreeGrafter"/>
</dbReference>
<keyword evidence="5" id="KW-0862">Zinc</keyword>
<dbReference type="PANTHER" id="PTHR45718">
    <property type="entry name" value="TRANSCRIPTIONAL ACTIVATOR CUBITUS INTERRUPTUS"/>
    <property type="match status" value="1"/>
</dbReference>
<evidence type="ECO:0000256" key="2">
    <source>
        <dbReference type="ARBA" id="ARBA00022723"/>
    </source>
</evidence>
<keyword evidence="2" id="KW-0479">Metal-binding</keyword>
<keyword evidence="4 7" id="KW-0863">Zinc-finger</keyword>
<feature type="compositionally biased region" description="Basic and acidic residues" evidence="8">
    <location>
        <begin position="18"/>
        <end position="36"/>
    </location>
</feature>
<dbReference type="OrthoDB" id="3214149at2759"/>
<dbReference type="GO" id="GO:0000981">
    <property type="term" value="F:DNA-binding transcription factor activity, RNA polymerase II-specific"/>
    <property type="evidence" value="ECO:0007669"/>
    <property type="project" value="TreeGrafter"/>
</dbReference>
<gene>
    <name evidence="10" type="ORF">BU26DRAFT_536029</name>
</gene>
<keyword evidence="11" id="KW-1185">Reference proteome</keyword>
<dbReference type="GeneID" id="54584654"/>
<protein>
    <recommendedName>
        <fullName evidence="9">C2H2-type domain-containing protein</fullName>
    </recommendedName>
</protein>
<dbReference type="SMART" id="SM00355">
    <property type="entry name" value="ZnF_C2H2"/>
    <property type="match status" value="3"/>
</dbReference>
<dbReference type="PROSITE" id="PS00028">
    <property type="entry name" value="ZINC_FINGER_C2H2_1"/>
    <property type="match status" value="1"/>
</dbReference>
<dbReference type="InterPro" id="IPR013087">
    <property type="entry name" value="Znf_C2H2_type"/>
</dbReference>
<evidence type="ECO:0000256" key="8">
    <source>
        <dbReference type="SAM" id="MobiDB-lite"/>
    </source>
</evidence>
<dbReference type="InterPro" id="IPR036236">
    <property type="entry name" value="Znf_C2H2_sf"/>
</dbReference>
<evidence type="ECO:0000259" key="9">
    <source>
        <dbReference type="PROSITE" id="PS50157"/>
    </source>
</evidence>
<feature type="compositionally biased region" description="Acidic residues" evidence="8">
    <location>
        <begin position="63"/>
        <end position="72"/>
    </location>
</feature>